<dbReference type="InterPro" id="IPR001077">
    <property type="entry name" value="COMT_C"/>
</dbReference>
<dbReference type="InterPro" id="IPR016461">
    <property type="entry name" value="COMT-like"/>
</dbReference>
<dbReference type="GO" id="GO:0032259">
    <property type="term" value="P:methylation"/>
    <property type="evidence" value="ECO:0007669"/>
    <property type="project" value="UniProtKB-KW"/>
</dbReference>
<evidence type="ECO:0000313" key="5">
    <source>
        <dbReference type="EnsemblPlants" id="Kaladp0005s0060.1.v1.1"/>
    </source>
</evidence>
<evidence type="ECO:0000313" key="6">
    <source>
        <dbReference type="Proteomes" id="UP000594263"/>
    </source>
</evidence>
<dbReference type="EnsemblPlants" id="Kaladp0005s0060.1.v1.1">
    <property type="protein sequence ID" value="Kaladp0005s0060.1.v1.1"/>
    <property type="gene ID" value="Kaladp0005s0060.v1.1"/>
</dbReference>
<dbReference type="Pfam" id="PF00891">
    <property type="entry name" value="Methyltransf_2"/>
    <property type="match status" value="1"/>
</dbReference>
<evidence type="ECO:0000259" key="4">
    <source>
        <dbReference type="Pfam" id="PF00891"/>
    </source>
</evidence>
<keyword evidence="3" id="KW-0949">S-adenosyl-L-methionine</keyword>
<evidence type="ECO:0000256" key="2">
    <source>
        <dbReference type="ARBA" id="ARBA00022679"/>
    </source>
</evidence>
<proteinExistence type="predicted"/>
<reference evidence="5" key="1">
    <citation type="submission" date="2021-01" db="UniProtKB">
        <authorList>
            <consortium name="EnsemblPlants"/>
        </authorList>
    </citation>
    <scope>IDENTIFICATION</scope>
</reference>
<keyword evidence="6" id="KW-1185">Reference proteome</keyword>
<dbReference type="InterPro" id="IPR029063">
    <property type="entry name" value="SAM-dependent_MTases_sf"/>
</dbReference>
<name>A0A7N0RAF1_KALFE</name>
<dbReference type="AlphaFoldDB" id="A0A7N0RAF1"/>
<dbReference type="OMA" id="CKVNELT"/>
<dbReference type="Proteomes" id="UP000594263">
    <property type="component" value="Unplaced"/>
</dbReference>
<feature type="domain" description="O-methyltransferase C-terminal" evidence="4">
    <location>
        <begin position="1"/>
        <end position="82"/>
    </location>
</feature>
<dbReference type="Gramene" id="Kaladp0005s0060.1.v1.1">
    <property type="protein sequence ID" value="Kaladp0005s0060.1.v1.1"/>
    <property type="gene ID" value="Kaladp0005s0060.v1.1"/>
</dbReference>
<accession>A0A7N0RAF1</accession>
<organism evidence="5 6">
    <name type="scientific">Kalanchoe fedtschenkoi</name>
    <name type="common">Lavender scallops</name>
    <name type="synonym">South American air plant</name>
    <dbReference type="NCBI Taxonomy" id="63787"/>
    <lineage>
        <taxon>Eukaryota</taxon>
        <taxon>Viridiplantae</taxon>
        <taxon>Streptophyta</taxon>
        <taxon>Embryophyta</taxon>
        <taxon>Tracheophyta</taxon>
        <taxon>Spermatophyta</taxon>
        <taxon>Magnoliopsida</taxon>
        <taxon>eudicotyledons</taxon>
        <taxon>Gunneridae</taxon>
        <taxon>Pentapetalae</taxon>
        <taxon>Saxifragales</taxon>
        <taxon>Crassulaceae</taxon>
        <taxon>Kalanchoe</taxon>
    </lineage>
</organism>
<evidence type="ECO:0000256" key="1">
    <source>
        <dbReference type="ARBA" id="ARBA00022603"/>
    </source>
</evidence>
<evidence type="ECO:0000256" key="3">
    <source>
        <dbReference type="ARBA" id="ARBA00022691"/>
    </source>
</evidence>
<dbReference type="PANTHER" id="PTHR11746">
    <property type="entry name" value="O-METHYLTRANSFERASE"/>
    <property type="match status" value="1"/>
</dbReference>
<keyword evidence="1" id="KW-0489">Methyltransferase</keyword>
<dbReference type="GO" id="GO:0008171">
    <property type="term" value="F:O-methyltransferase activity"/>
    <property type="evidence" value="ECO:0007669"/>
    <property type="project" value="InterPro"/>
</dbReference>
<dbReference type="Gene3D" id="3.40.50.150">
    <property type="entry name" value="Vaccinia Virus protein VP39"/>
    <property type="match status" value="1"/>
</dbReference>
<sequence>MKKILHDWSDAHCLKLLKNCYKALPDYGKVIVVDANLPDIPDASIATKSICQMDLQMLAQNPGGKERRAHEFLALAKEAGFSGMRHAGCFCLFWVMEFYK</sequence>
<keyword evidence="2" id="KW-0808">Transferase</keyword>
<dbReference type="PROSITE" id="PS51683">
    <property type="entry name" value="SAM_OMT_II"/>
    <property type="match status" value="1"/>
</dbReference>
<dbReference type="SUPFAM" id="SSF53335">
    <property type="entry name" value="S-adenosyl-L-methionine-dependent methyltransferases"/>
    <property type="match status" value="1"/>
</dbReference>
<protein>
    <recommendedName>
        <fullName evidence="4">O-methyltransferase C-terminal domain-containing protein</fullName>
    </recommendedName>
</protein>